<evidence type="ECO:0000256" key="1">
    <source>
        <dbReference type="SAM" id="MobiDB-lite"/>
    </source>
</evidence>
<proteinExistence type="predicted"/>
<gene>
    <name evidence="2" type="ORF">M422DRAFT_258518</name>
</gene>
<name>A0A0C9VLZ5_SPHS4</name>
<accession>A0A0C9VLZ5</accession>
<dbReference type="HOGENOM" id="CLU_1384967_0_0_1"/>
<feature type="region of interest" description="Disordered" evidence="1">
    <location>
        <begin position="1"/>
        <end position="32"/>
    </location>
</feature>
<organism evidence="2 3">
    <name type="scientific">Sphaerobolus stellatus (strain SS14)</name>
    <dbReference type="NCBI Taxonomy" id="990650"/>
    <lineage>
        <taxon>Eukaryota</taxon>
        <taxon>Fungi</taxon>
        <taxon>Dikarya</taxon>
        <taxon>Basidiomycota</taxon>
        <taxon>Agaricomycotina</taxon>
        <taxon>Agaricomycetes</taxon>
        <taxon>Phallomycetidae</taxon>
        <taxon>Geastrales</taxon>
        <taxon>Sphaerobolaceae</taxon>
        <taxon>Sphaerobolus</taxon>
    </lineage>
</organism>
<sequence length="197" mass="21924">MLGGMDYARQSSSKTQTSWNRHTEEETKTRTNARCRRLEAERRPGYPVTRVSSPPASIPSTNPAGLPTYLVPIATASYAELIRPSPSPTVADQAYSLDAQSSSTPLLHASFITDASHLLLFRLWSYSSISLARFLPIFPSRICLFISSLLFLSIPLYYDPSLTLLFLYIADIPQLLNATSATSLTTFHQRQTQHSEP</sequence>
<feature type="compositionally biased region" description="Polar residues" evidence="1">
    <location>
        <begin position="9"/>
        <end position="20"/>
    </location>
</feature>
<evidence type="ECO:0000313" key="3">
    <source>
        <dbReference type="Proteomes" id="UP000054279"/>
    </source>
</evidence>
<dbReference type="Proteomes" id="UP000054279">
    <property type="component" value="Unassembled WGS sequence"/>
</dbReference>
<dbReference type="EMBL" id="KN837157">
    <property type="protein sequence ID" value="KIJ38865.1"/>
    <property type="molecule type" value="Genomic_DNA"/>
</dbReference>
<dbReference type="AlphaFoldDB" id="A0A0C9VLZ5"/>
<reference evidence="2 3" key="1">
    <citation type="submission" date="2014-06" db="EMBL/GenBank/DDBJ databases">
        <title>Evolutionary Origins and Diversification of the Mycorrhizal Mutualists.</title>
        <authorList>
            <consortium name="DOE Joint Genome Institute"/>
            <consortium name="Mycorrhizal Genomics Consortium"/>
            <person name="Kohler A."/>
            <person name="Kuo A."/>
            <person name="Nagy L.G."/>
            <person name="Floudas D."/>
            <person name="Copeland A."/>
            <person name="Barry K.W."/>
            <person name="Cichocki N."/>
            <person name="Veneault-Fourrey C."/>
            <person name="LaButti K."/>
            <person name="Lindquist E.A."/>
            <person name="Lipzen A."/>
            <person name="Lundell T."/>
            <person name="Morin E."/>
            <person name="Murat C."/>
            <person name="Riley R."/>
            <person name="Ohm R."/>
            <person name="Sun H."/>
            <person name="Tunlid A."/>
            <person name="Henrissat B."/>
            <person name="Grigoriev I.V."/>
            <person name="Hibbett D.S."/>
            <person name="Martin F."/>
        </authorList>
    </citation>
    <scope>NUCLEOTIDE SEQUENCE [LARGE SCALE GENOMIC DNA]</scope>
    <source>
        <strain evidence="2 3">SS14</strain>
    </source>
</reference>
<keyword evidence="3" id="KW-1185">Reference proteome</keyword>
<evidence type="ECO:0000313" key="2">
    <source>
        <dbReference type="EMBL" id="KIJ38865.1"/>
    </source>
</evidence>
<protein>
    <submittedName>
        <fullName evidence="2">Uncharacterized protein</fullName>
    </submittedName>
</protein>